<dbReference type="Pfam" id="PF26162">
    <property type="entry name" value="YwzD"/>
    <property type="match status" value="1"/>
</dbReference>
<keyword evidence="2" id="KW-1185">Reference proteome</keyword>
<protein>
    <submittedName>
        <fullName evidence="1">Uncharacterized protein</fullName>
    </submittedName>
</protein>
<reference evidence="2" key="1">
    <citation type="submission" date="2016-10" db="EMBL/GenBank/DDBJ databases">
        <authorList>
            <person name="Varghese N."/>
            <person name="Submissions S."/>
        </authorList>
    </citation>
    <scope>NUCLEOTIDE SEQUENCE [LARGE SCALE GENOMIC DNA]</scope>
    <source>
        <strain evidence="2">IBRC-M10078</strain>
    </source>
</reference>
<sequence length="50" mass="5810">MSISDSLTEEKLQKILVNVYQKDQELVDVKVSDVIEDIKLQLMSIIEMKE</sequence>
<dbReference type="STRING" id="930152.SAMN05216565_106229"/>
<dbReference type="AlphaFoldDB" id="A0A1H0VE65"/>
<organism evidence="1 2">
    <name type="scientific">Litchfieldia salsa</name>
    <dbReference type="NCBI Taxonomy" id="930152"/>
    <lineage>
        <taxon>Bacteria</taxon>
        <taxon>Bacillati</taxon>
        <taxon>Bacillota</taxon>
        <taxon>Bacilli</taxon>
        <taxon>Bacillales</taxon>
        <taxon>Bacillaceae</taxon>
        <taxon>Litchfieldia</taxon>
    </lineage>
</organism>
<dbReference type="EMBL" id="FNJU01000006">
    <property type="protein sequence ID" value="SDP76740.1"/>
    <property type="molecule type" value="Genomic_DNA"/>
</dbReference>
<evidence type="ECO:0000313" key="2">
    <source>
        <dbReference type="Proteomes" id="UP000199159"/>
    </source>
</evidence>
<dbReference type="RefSeq" id="WP_175490304.1">
    <property type="nucleotide sequence ID" value="NZ_FNJU01000006.1"/>
</dbReference>
<dbReference type="Proteomes" id="UP000199159">
    <property type="component" value="Unassembled WGS sequence"/>
</dbReference>
<proteinExistence type="predicted"/>
<name>A0A1H0VE65_9BACI</name>
<accession>A0A1H0VE65</accession>
<evidence type="ECO:0000313" key="1">
    <source>
        <dbReference type="EMBL" id="SDP76740.1"/>
    </source>
</evidence>
<dbReference type="InterPro" id="IPR058930">
    <property type="entry name" value="YwzD"/>
</dbReference>
<gene>
    <name evidence="1" type="ORF">SAMN05216565_106229</name>
</gene>